<dbReference type="EMBL" id="LWCA01000130">
    <property type="protein sequence ID" value="OAF70601.1"/>
    <property type="molecule type" value="Genomic_DNA"/>
</dbReference>
<feature type="transmembrane region" description="Helical" evidence="13">
    <location>
        <begin position="31"/>
        <end position="53"/>
    </location>
</feature>
<evidence type="ECO:0000256" key="13">
    <source>
        <dbReference type="SAM" id="Phobius"/>
    </source>
</evidence>
<dbReference type="InterPro" id="IPR030395">
    <property type="entry name" value="GP_PDE_dom"/>
</dbReference>
<evidence type="ECO:0000256" key="4">
    <source>
        <dbReference type="ARBA" id="ARBA00022801"/>
    </source>
</evidence>
<gene>
    <name evidence="15" type="ORF">A3Q56_01677</name>
</gene>
<accession>A0A177BAP1</accession>
<evidence type="ECO:0000256" key="6">
    <source>
        <dbReference type="ARBA" id="ARBA00023098"/>
    </source>
</evidence>
<dbReference type="OrthoDB" id="1058301at2759"/>
<evidence type="ECO:0000256" key="9">
    <source>
        <dbReference type="ARBA" id="ARBA00047392"/>
    </source>
</evidence>
<dbReference type="PROSITE" id="PS51704">
    <property type="entry name" value="GP_PDE"/>
    <property type="match status" value="1"/>
</dbReference>
<comment type="catalytic activity">
    <reaction evidence="11">
        <text>1-O-(1Z-octadecenyl)-sn-glycero-3-phospho-N-hexadecanoyl-ethanolamine + H2O = 1-O-(1Z-octadecenyl)-sn-glycero-3-phosphate + N-hexadecanoylethanolamine + H(+)</text>
        <dbReference type="Rhea" id="RHEA:53184"/>
        <dbReference type="ChEBI" id="CHEBI:15377"/>
        <dbReference type="ChEBI" id="CHEBI:15378"/>
        <dbReference type="ChEBI" id="CHEBI:71464"/>
        <dbReference type="ChEBI" id="CHEBI:137009"/>
        <dbReference type="ChEBI" id="CHEBI:137017"/>
    </reaction>
    <physiologicalReaction direction="left-to-right" evidence="11">
        <dbReference type="Rhea" id="RHEA:53185"/>
    </physiologicalReaction>
</comment>
<evidence type="ECO:0000256" key="5">
    <source>
        <dbReference type="ARBA" id="ARBA00022989"/>
    </source>
</evidence>
<evidence type="ECO:0000256" key="10">
    <source>
        <dbReference type="ARBA" id="ARBA00047538"/>
    </source>
</evidence>
<evidence type="ECO:0000313" key="16">
    <source>
        <dbReference type="Proteomes" id="UP000078046"/>
    </source>
</evidence>
<evidence type="ECO:0000313" key="15">
    <source>
        <dbReference type="EMBL" id="OAF70601.1"/>
    </source>
</evidence>
<dbReference type="Pfam" id="PF03009">
    <property type="entry name" value="GDPD"/>
    <property type="match status" value="1"/>
</dbReference>
<dbReference type="AlphaFoldDB" id="A0A177BAP1"/>
<dbReference type="Gene3D" id="3.20.20.190">
    <property type="entry name" value="Phosphatidylinositol (PI) phosphodiesterase"/>
    <property type="match status" value="1"/>
</dbReference>
<evidence type="ECO:0000256" key="1">
    <source>
        <dbReference type="ARBA" id="ARBA00004370"/>
    </source>
</evidence>
<evidence type="ECO:0000256" key="12">
    <source>
        <dbReference type="ARBA" id="ARBA00048947"/>
    </source>
</evidence>
<evidence type="ECO:0000256" key="8">
    <source>
        <dbReference type="ARBA" id="ARBA00036083"/>
    </source>
</evidence>
<organism evidence="15 16">
    <name type="scientific">Intoshia linei</name>
    <dbReference type="NCBI Taxonomy" id="1819745"/>
    <lineage>
        <taxon>Eukaryota</taxon>
        <taxon>Metazoa</taxon>
        <taxon>Spiralia</taxon>
        <taxon>Lophotrochozoa</taxon>
        <taxon>Mesozoa</taxon>
        <taxon>Orthonectida</taxon>
        <taxon>Rhopaluridae</taxon>
        <taxon>Intoshia</taxon>
    </lineage>
</organism>
<comment type="similarity">
    <text evidence="2">Belongs to the glycerophosphoryl diester phosphodiesterase family.</text>
</comment>
<comment type="catalytic activity">
    <reaction evidence="8">
        <text>1-O-hexadecyl-sn-glycero-3-phosphocholine + H2O = 1-O-hexadecyl-sn-glycero-3-phosphate + choline + H(+)</text>
        <dbReference type="Rhea" id="RHEA:41143"/>
        <dbReference type="ChEBI" id="CHEBI:15354"/>
        <dbReference type="ChEBI" id="CHEBI:15377"/>
        <dbReference type="ChEBI" id="CHEBI:15378"/>
        <dbReference type="ChEBI" id="CHEBI:64496"/>
        <dbReference type="ChEBI" id="CHEBI:77580"/>
    </reaction>
    <physiologicalReaction direction="left-to-right" evidence="8">
        <dbReference type="Rhea" id="RHEA:41144"/>
    </physiologicalReaction>
</comment>
<dbReference type="GO" id="GO:0008081">
    <property type="term" value="F:phosphoric diester hydrolase activity"/>
    <property type="evidence" value="ECO:0007669"/>
    <property type="project" value="InterPro"/>
</dbReference>
<dbReference type="PANTHER" id="PTHR42758">
    <property type="entry name" value="PHOSPHATIDYLGLYCEROL PHOSPHOLIPASE C"/>
    <property type="match status" value="1"/>
</dbReference>
<comment type="caution">
    <text evidence="15">The sequence shown here is derived from an EMBL/GenBank/DDBJ whole genome shotgun (WGS) entry which is preliminary data.</text>
</comment>
<keyword evidence="4" id="KW-0378">Hydrolase</keyword>
<keyword evidence="3 13" id="KW-0812">Transmembrane</keyword>
<evidence type="ECO:0000259" key="14">
    <source>
        <dbReference type="PROSITE" id="PS51704"/>
    </source>
</evidence>
<evidence type="ECO:0000256" key="7">
    <source>
        <dbReference type="ARBA" id="ARBA00023136"/>
    </source>
</evidence>
<dbReference type="PANTHER" id="PTHR42758:SF2">
    <property type="entry name" value="PHOSPHATIDYLGLYCEROL PHOSPHOLIPASE C"/>
    <property type="match status" value="1"/>
</dbReference>
<comment type="subcellular location">
    <subcellularLocation>
        <location evidence="1">Membrane</location>
    </subcellularLocation>
</comment>
<comment type="catalytic activity">
    <reaction evidence="10">
        <text>N-hexadecanoyl-1-(9Z-octadecenoyl)-sn-glycero-3-phosphoethanolamine + H2O = N-hexadecanoylethanolamine + 1-(9Z-octadecenoyl)-sn-glycero-3-phosphate + H(+)</text>
        <dbReference type="Rhea" id="RHEA:53168"/>
        <dbReference type="ChEBI" id="CHEBI:15377"/>
        <dbReference type="ChEBI" id="CHEBI:15378"/>
        <dbReference type="ChEBI" id="CHEBI:71464"/>
        <dbReference type="ChEBI" id="CHEBI:74544"/>
        <dbReference type="ChEBI" id="CHEBI:85217"/>
    </reaction>
    <physiologicalReaction direction="left-to-right" evidence="10">
        <dbReference type="Rhea" id="RHEA:53169"/>
    </physiologicalReaction>
</comment>
<dbReference type="InterPro" id="IPR052271">
    <property type="entry name" value="GDPD-Related"/>
</dbReference>
<comment type="catalytic activity">
    <reaction evidence="9">
        <text>N-(5Z,8Z,11Z,14Z-eicosatetraenoyl)-1-(9Z-octadecenoyl)-sn-glycero-3-phosphoethanolamine + H2O = N-(5Z,8Z,11Z,14Z-eicosatetraenoyl)-ethanolamine + 1-(9Z-octadecenoyl)-sn-glycero-3-phosphate + H(+)</text>
        <dbReference type="Rhea" id="RHEA:45544"/>
        <dbReference type="ChEBI" id="CHEBI:2700"/>
        <dbReference type="ChEBI" id="CHEBI:15377"/>
        <dbReference type="ChEBI" id="CHEBI:15378"/>
        <dbReference type="ChEBI" id="CHEBI:74544"/>
        <dbReference type="ChEBI" id="CHEBI:85223"/>
    </reaction>
    <physiologicalReaction direction="left-to-right" evidence="9">
        <dbReference type="Rhea" id="RHEA:45545"/>
    </physiologicalReaction>
</comment>
<dbReference type="SUPFAM" id="SSF51695">
    <property type="entry name" value="PLC-like phosphodiesterases"/>
    <property type="match status" value="1"/>
</dbReference>
<dbReference type="InterPro" id="IPR017946">
    <property type="entry name" value="PLC-like_Pdiesterase_TIM-brl"/>
</dbReference>
<keyword evidence="16" id="KW-1185">Reference proteome</keyword>
<protein>
    <submittedName>
        <fullName evidence="15">Glycerophosphodiester phosphodiesterase 4</fullName>
    </submittedName>
</protein>
<evidence type="ECO:0000256" key="3">
    <source>
        <dbReference type="ARBA" id="ARBA00022692"/>
    </source>
</evidence>
<keyword evidence="5 13" id="KW-1133">Transmembrane helix</keyword>
<sequence length="345" mass="40767">MNIIEKINIFEFFPENIGNINITSSFMYNSIWFLHLLYILVIYFTSSLILFLWPQLLHKKKKLSFDARHISHRGGAGESLENTIGAFKRAIQNGTDMLELDVHITLDEKVVVVHENYLYRLTGHKVKISDTIYKNLPLLKTKIAIDNHANHITVSKPNEDRQIPQLEEIFIAFPNIPMNIDIKYDSIPLIKKVQELLRVYDRKHLTILGSGNDKIASKIKSQRDFHYFFSENQMVLYVIYFYLGLLMYMPITEISCEIPVPKVLLRKGHYLHNCSFIRRIMVLLFDKLIVNSFFVNYLRRRGIHTYFWVLNEEEDWNRIHNLKVPVGIMTDFPKKLNEYICKNQK</sequence>
<evidence type="ECO:0000256" key="2">
    <source>
        <dbReference type="ARBA" id="ARBA00007277"/>
    </source>
</evidence>
<evidence type="ECO:0000256" key="11">
    <source>
        <dbReference type="ARBA" id="ARBA00048580"/>
    </source>
</evidence>
<dbReference type="GO" id="GO:0005789">
    <property type="term" value="C:endoplasmic reticulum membrane"/>
    <property type="evidence" value="ECO:0007669"/>
    <property type="project" value="TreeGrafter"/>
</dbReference>
<keyword evidence="6" id="KW-0443">Lipid metabolism</keyword>
<reference evidence="15 16" key="1">
    <citation type="submission" date="2016-04" db="EMBL/GenBank/DDBJ databases">
        <title>The genome of Intoshia linei affirms orthonectids as highly simplified spiralians.</title>
        <authorList>
            <person name="Mikhailov K.V."/>
            <person name="Slusarev G.S."/>
            <person name="Nikitin M.A."/>
            <person name="Logacheva M.D."/>
            <person name="Penin A."/>
            <person name="Aleoshin V."/>
            <person name="Panchin Y.V."/>
        </authorList>
    </citation>
    <scope>NUCLEOTIDE SEQUENCE [LARGE SCALE GENOMIC DNA]</scope>
    <source>
        <strain evidence="15">Intl2013</strain>
        <tissue evidence="15">Whole animal</tissue>
    </source>
</reference>
<proteinExistence type="inferred from homology"/>
<dbReference type="Proteomes" id="UP000078046">
    <property type="component" value="Unassembled WGS sequence"/>
</dbReference>
<feature type="transmembrane region" description="Helical" evidence="13">
    <location>
        <begin position="276"/>
        <end position="298"/>
    </location>
</feature>
<feature type="transmembrane region" description="Helical" evidence="13">
    <location>
        <begin position="234"/>
        <end position="251"/>
    </location>
</feature>
<keyword evidence="7 13" id="KW-0472">Membrane</keyword>
<dbReference type="GO" id="GO:0046475">
    <property type="term" value="P:glycerophospholipid catabolic process"/>
    <property type="evidence" value="ECO:0007669"/>
    <property type="project" value="TreeGrafter"/>
</dbReference>
<name>A0A177BAP1_9BILA</name>
<comment type="catalytic activity">
    <reaction evidence="12">
        <text>N,1-di-(9Z-octadecenoyl)-sn-glycero-3-phosphoethanolamine + H2O = N-(9Z-octadecenoyl) ethanolamine + 1-(9Z-octadecenoyl)-sn-glycero-3-phosphate + H(+)</text>
        <dbReference type="Rhea" id="RHEA:56460"/>
        <dbReference type="ChEBI" id="CHEBI:15377"/>
        <dbReference type="ChEBI" id="CHEBI:15378"/>
        <dbReference type="ChEBI" id="CHEBI:71466"/>
        <dbReference type="ChEBI" id="CHEBI:74544"/>
        <dbReference type="ChEBI" id="CHEBI:85222"/>
    </reaction>
    <physiologicalReaction direction="left-to-right" evidence="12">
        <dbReference type="Rhea" id="RHEA:56461"/>
    </physiologicalReaction>
</comment>
<dbReference type="GO" id="GO:0004622">
    <property type="term" value="F:phosphatidylcholine lysophospholipase activity"/>
    <property type="evidence" value="ECO:0007669"/>
    <property type="project" value="TreeGrafter"/>
</dbReference>
<feature type="domain" description="GP-PDE" evidence="14">
    <location>
        <begin position="67"/>
        <end position="340"/>
    </location>
</feature>